<evidence type="ECO:0000313" key="2">
    <source>
        <dbReference type="Proteomes" id="UP000825729"/>
    </source>
</evidence>
<organism evidence="1 2">
    <name type="scientific">Aristolochia fimbriata</name>
    <name type="common">White veined hardy Dutchman's pipe vine</name>
    <dbReference type="NCBI Taxonomy" id="158543"/>
    <lineage>
        <taxon>Eukaryota</taxon>
        <taxon>Viridiplantae</taxon>
        <taxon>Streptophyta</taxon>
        <taxon>Embryophyta</taxon>
        <taxon>Tracheophyta</taxon>
        <taxon>Spermatophyta</taxon>
        <taxon>Magnoliopsida</taxon>
        <taxon>Magnoliidae</taxon>
        <taxon>Piperales</taxon>
        <taxon>Aristolochiaceae</taxon>
        <taxon>Aristolochia</taxon>
    </lineage>
</organism>
<reference evidence="1 2" key="1">
    <citation type="submission" date="2021-07" db="EMBL/GenBank/DDBJ databases">
        <title>The Aristolochia fimbriata genome: insights into angiosperm evolution, floral development and chemical biosynthesis.</title>
        <authorList>
            <person name="Jiao Y."/>
        </authorList>
    </citation>
    <scope>NUCLEOTIDE SEQUENCE [LARGE SCALE GENOMIC DNA]</scope>
    <source>
        <strain evidence="1">IBCAS-2021</strain>
        <tissue evidence="1">Leaf</tissue>
    </source>
</reference>
<dbReference type="Proteomes" id="UP000825729">
    <property type="component" value="Unassembled WGS sequence"/>
</dbReference>
<protein>
    <submittedName>
        <fullName evidence="1">Uncharacterized protein</fullName>
    </submittedName>
</protein>
<comment type="caution">
    <text evidence="1">The sequence shown here is derived from an EMBL/GenBank/DDBJ whole genome shotgun (WGS) entry which is preliminary data.</text>
</comment>
<name>A0AAV7DQE3_ARIFI</name>
<keyword evidence="2" id="KW-1185">Reference proteome</keyword>
<dbReference type="AlphaFoldDB" id="A0AAV7DQE3"/>
<sequence length="591" mass="69012">MGTFFPYHYITYGNRHALVRICKNGSIMKSMAMVDFFIENKGTFFPYHYITYGNRHALVRICKNGSLMKSMAMVDFFIENKGKGVNFCVNGNFLPTSLHYLWKQTRFGKELSSHIMTLPMETDTLLVVSAKIGRSIMKSMAMVDFFIENKGTFFPYHYITYGNRHALELSSHIITLPMKTDTLLVRICKNGWLMKSMAMVDFFIENKGKLQLKQQDIINHTNCRKRSKFLCKWELSSHIITLPMENRHALVRICKNGSIMKSMAMVDFFIENKDTLWSSICKNGSIMKSMAMVYFFIENKDTLWSHICKNGSIMKSMAMVDFFIENKGTFFPYHYITYGNRHALVRICENGSIMKSMAMVDFFIENKGTFFPYHYITYGKQTRFGPYICKNGWLMKSMAMVDFFIENKGTFFPYHYITYGNRHSLVRICENGSIMKSMAMVDFFIENKGTFFPHHDITYGNRHSFGRICENRSIMKSMAMVDFFIENKGTFFPYHYITYGNRHALVRICKNGSLMKSMAMVDFFIENKGKLQLKQQDIINHTNVGKGVNFCVNGNFLPTSLHYLWKQTRFGPYQRKWVDNEIHGNGRLLHC</sequence>
<gene>
    <name evidence="1" type="ORF">H6P81_021630</name>
</gene>
<accession>A0AAV7DQE3</accession>
<evidence type="ECO:0000313" key="1">
    <source>
        <dbReference type="EMBL" id="KAG9438434.1"/>
    </source>
</evidence>
<dbReference type="EMBL" id="JAINDJ010000100">
    <property type="protein sequence ID" value="KAG9438434.1"/>
    <property type="molecule type" value="Genomic_DNA"/>
</dbReference>
<proteinExistence type="predicted"/>